<dbReference type="EMBL" id="JADDIV010000002">
    <property type="protein sequence ID" value="MBE7367229.1"/>
    <property type="molecule type" value="Genomic_DNA"/>
</dbReference>
<organism evidence="2 3">
    <name type="scientific">Ramlibacter pallidus</name>
    <dbReference type="NCBI Taxonomy" id="2780087"/>
    <lineage>
        <taxon>Bacteria</taxon>
        <taxon>Pseudomonadati</taxon>
        <taxon>Pseudomonadota</taxon>
        <taxon>Betaproteobacteria</taxon>
        <taxon>Burkholderiales</taxon>
        <taxon>Comamonadaceae</taxon>
        <taxon>Ramlibacter</taxon>
    </lineage>
</organism>
<feature type="region of interest" description="Disordered" evidence="1">
    <location>
        <begin position="67"/>
        <end position="111"/>
    </location>
</feature>
<feature type="compositionally biased region" description="Low complexity" evidence="1">
    <location>
        <begin position="78"/>
        <end position="93"/>
    </location>
</feature>
<name>A0ABR9S1A2_9BURK</name>
<keyword evidence="3" id="KW-1185">Reference proteome</keyword>
<feature type="compositionally biased region" description="Pro residues" evidence="1">
    <location>
        <begin position="94"/>
        <end position="111"/>
    </location>
</feature>
<sequence length="349" mass="37877">MVRRAALKLALLAALVLAGHLVALEWLGRQADAISGMPRMAPPMFTRMLRPATPPPVVSIAPAPAAVPKPRVAPRPKPAASAAQEPAEVQPAAAEPPIPPEEPVVAQPPEPAASAAAAAAVAASPAASAATTDSAALDTWPTDTRLNYRLTGHWRGPLHGNARVLWQREGDKYQVRLEVTIHLLGDQALTSQGEVTPQGLVPRAYEELRPGKRRFAQFGDQVLVFESGRTAKRPPGVQDTVSQFVELTHRFATGREVLEVGRSVDIWLARPSAVDLWTYDIVARDLLQTGRLGVVEAYHLKPRPIANPRGNITAEMWFAPNLLYLPVRIKVVMGTEAWLDLVVEHIEQR</sequence>
<feature type="compositionally biased region" description="Pro residues" evidence="1">
    <location>
        <begin position="67"/>
        <end position="77"/>
    </location>
</feature>
<comment type="caution">
    <text evidence="2">The sequence shown here is derived from an EMBL/GenBank/DDBJ whole genome shotgun (WGS) entry which is preliminary data.</text>
</comment>
<dbReference type="InterPro" id="IPR021457">
    <property type="entry name" value="DUF3108"/>
</dbReference>
<dbReference type="RefSeq" id="WP_193675850.1">
    <property type="nucleotide sequence ID" value="NZ_JADDIV010000002.1"/>
</dbReference>
<evidence type="ECO:0000313" key="3">
    <source>
        <dbReference type="Proteomes" id="UP000806285"/>
    </source>
</evidence>
<gene>
    <name evidence="2" type="ORF">IM787_06615</name>
</gene>
<dbReference type="Proteomes" id="UP000806285">
    <property type="component" value="Unassembled WGS sequence"/>
</dbReference>
<proteinExistence type="predicted"/>
<evidence type="ECO:0000313" key="2">
    <source>
        <dbReference type="EMBL" id="MBE7367229.1"/>
    </source>
</evidence>
<dbReference type="Pfam" id="PF11306">
    <property type="entry name" value="DUF3108"/>
    <property type="match status" value="1"/>
</dbReference>
<accession>A0ABR9S1A2</accession>
<protein>
    <submittedName>
        <fullName evidence="2">DUF3108 domain-containing protein</fullName>
    </submittedName>
</protein>
<reference evidence="2 3" key="1">
    <citation type="submission" date="2020-10" db="EMBL/GenBank/DDBJ databases">
        <title>Ramlibacter sp. HM2 16S ribosomal RNA gene Genome sequencing and assembly.</title>
        <authorList>
            <person name="Kang M."/>
        </authorList>
    </citation>
    <scope>NUCLEOTIDE SEQUENCE [LARGE SCALE GENOMIC DNA]</scope>
    <source>
        <strain evidence="2 3">HM2</strain>
    </source>
</reference>
<evidence type="ECO:0000256" key="1">
    <source>
        <dbReference type="SAM" id="MobiDB-lite"/>
    </source>
</evidence>